<feature type="domain" description="BACON" evidence="5">
    <location>
        <begin position="508"/>
        <end position="589"/>
    </location>
</feature>
<evidence type="ECO:0000259" key="3">
    <source>
        <dbReference type="Pfam" id="PF13004"/>
    </source>
</evidence>
<name>A0ABS3JLI7_9BACT</name>
<feature type="signal peptide" evidence="2">
    <location>
        <begin position="1"/>
        <end position="17"/>
    </location>
</feature>
<dbReference type="Gene3D" id="2.60.40.10">
    <property type="entry name" value="Immunoglobulins"/>
    <property type="match status" value="2"/>
</dbReference>
<dbReference type="Gene3D" id="2.80.10.50">
    <property type="match status" value="1"/>
</dbReference>
<evidence type="ECO:0000259" key="5">
    <source>
        <dbReference type="Pfam" id="PF19190"/>
    </source>
</evidence>
<dbReference type="Pfam" id="PF19190">
    <property type="entry name" value="BACON_2"/>
    <property type="match status" value="1"/>
</dbReference>
<feature type="domain" description="Ricin B lectin" evidence="4">
    <location>
        <begin position="359"/>
        <end position="422"/>
    </location>
</feature>
<dbReference type="InterPro" id="IPR008979">
    <property type="entry name" value="Galactose-bd-like_sf"/>
</dbReference>
<feature type="compositionally biased region" description="Basic and acidic residues" evidence="1">
    <location>
        <begin position="20"/>
        <end position="35"/>
    </location>
</feature>
<organism evidence="6 7">
    <name type="scientific">Fibrella forsythiae</name>
    <dbReference type="NCBI Taxonomy" id="2817061"/>
    <lineage>
        <taxon>Bacteria</taxon>
        <taxon>Pseudomonadati</taxon>
        <taxon>Bacteroidota</taxon>
        <taxon>Cytophagia</taxon>
        <taxon>Cytophagales</taxon>
        <taxon>Spirosomataceae</taxon>
        <taxon>Fibrella</taxon>
    </lineage>
</organism>
<evidence type="ECO:0000313" key="6">
    <source>
        <dbReference type="EMBL" id="MBO0950871.1"/>
    </source>
</evidence>
<sequence length="997" mass="106343">MLLWLCLCSALSTQALGSDSPDKVKPIKGFDRPKPVTEPSKVSKARLGLPRTRPAQATNDPIRFTLTSSKSIVSVNEPIELTISAELMDIPSSLMFFLEDASSFRLKVLPPAGFVVTGGTYQDLIGEKLSLKGKPSVSYTMRGYFEATAPSMCFRLLRGGGQADNSSLFVEKSSLCLQGISSPNARLAAAGSTGGALQKPVGTNNLVGACPAVTKVRYFARYDGWLERLPGSSVLGSTDNQTWTTLATITTAPSGGGWQEINLTNTTAYRYLRWQAGPNSYGEIKELEFYAGTQLLTGTQVNSNTAAFNNQTADYGPQNAFDGNTNTMWHTNSPGSTNYVGYDLECTAGSGSEPSTAINCYVITNKQSGQYLQATTSNTVNHVAQASGLANQVWQFETMTDGKLRISSADGANKYMYVDAYSDNQPIRLGPDNATSTKYRWVKELVGGTSYRVRSENMPWDQENAGSLPSLQIWGNVTTYSLAQTQNWDQFYFQSVSCPTTTTTVAFLTVNPGSLTNVVAGGTTQSISVNSNVNWSVSSSASWLTVSPASGSNSGSFIVTVQANPGAARTGSVSVTGGGITQPISIDQLGNSGDGVVSGNCYVIKSMIGGSSNTLQGMAGNTVEFQLPVAGQVNQIWKAEGANNSYKFISQNGTNKVMYVNSLQSGQSLLLGDDVTGAGIERYRWSLAGSTNNSFRVYGGPNQNTWDHAGAGSVNVLQLYGLNTDTNDGDWNAPYRRFSFTTVGCPTTTTVTSGGNLTKVRYYFRSDNCSVCQDRCSQSTVQVSNDNTTWTTIATLPRPVLGWQEYALSTAITWRYVRYVAASDCYGELLELEFYNGSTKLTGTPFGSNGAANNDFANTGYPNAFDGNTSTLWHGAVTGTGINYAGLDLNPLSDQLTITPSNLANYSQAGGTQLVNVSSNGAWSISGQPSWITLSSASGSGNGSFTLTIANNGGTNVRNASLTVTRGGVYQILTISQNGMASQNYVIDGPEYILNEY</sequence>
<feature type="chain" id="PRO_5046424879" evidence="2">
    <location>
        <begin position="18"/>
        <end position="997"/>
    </location>
</feature>
<dbReference type="SUPFAM" id="SSF49785">
    <property type="entry name" value="Galactose-binding domain-like"/>
    <property type="match status" value="3"/>
</dbReference>
<gene>
    <name evidence="6" type="ORF">J2I46_19925</name>
</gene>
<protein>
    <submittedName>
        <fullName evidence="6">RICIN domain-containing protein</fullName>
    </submittedName>
</protein>
<evidence type="ECO:0000259" key="4">
    <source>
        <dbReference type="Pfam" id="PF14200"/>
    </source>
</evidence>
<keyword evidence="2" id="KW-0732">Signal</keyword>
<proteinExistence type="predicted"/>
<accession>A0ABS3JLI7</accession>
<dbReference type="InterPro" id="IPR000772">
    <property type="entry name" value="Ricin_B_lectin"/>
</dbReference>
<dbReference type="Pfam" id="PF14200">
    <property type="entry name" value="RicinB_lectin_2"/>
    <property type="match status" value="1"/>
</dbReference>
<dbReference type="SUPFAM" id="SSF50370">
    <property type="entry name" value="Ricin B-like lectins"/>
    <property type="match status" value="1"/>
</dbReference>
<dbReference type="InterPro" id="IPR013783">
    <property type="entry name" value="Ig-like_fold"/>
</dbReference>
<dbReference type="InterPro" id="IPR035992">
    <property type="entry name" value="Ricin_B-like_lectins"/>
</dbReference>
<dbReference type="RefSeq" id="WP_207330813.1">
    <property type="nucleotide sequence ID" value="NZ_JAFMYW010000006.1"/>
</dbReference>
<dbReference type="CDD" id="cd14948">
    <property type="entry name" value="BACON"/>
    <property type="match status" value="2"/>
</dbReference>
<evidence type="ECO:0000256" key="2">
    <source>
        <dbReference type="SAM" id="SignalP"/>
    </source>
</evidence>
<comment type="caution">
    <text evidence="6">The sequence shown here is derived from an EMBL/GenBank/DDBJ whole genome shotgun (WGS) entry which is preliminary data.</text>
</comment>
<feature type="region of interest" description="Disordered" evidence="1">
    <location>
        <begin position="18"/>
        <end position="46"/>
    </location>
</feature>
<dbReference type="CDD" id="cd00161">
    <property type="entry name" value="beta-trefoil_Ricin-like"/>
    <property type="match status" value="1"/>
</dbReference>
<keyword evidence="7" id="KW-1185">Reference proteome</keyword>
<dbReference type="Gene3D" id="2.60.120.260">
    <property type="entry name" value="Galactose-binding domain-like"/>
    <property type="match status" value="2"/>
</dbReference>
<feature type="domain" description="BACON" evidence="3">
    <location>
        <begin position="922"/>
        <end position="978"/>
    </location>
</feature>
<dbReference type="Proteomes" id="UP000664628">
    <property type="component" value="Unassembled WGS sequence"/>
</dbReference>
<dbReference type="Pfam" id="PF13004">
    <property type="entry name" value="BACON"/>
    <property type="match status" value="1"/>
</dbReference>
<evidence type="ECO:0000256" key="1">
    <source>
        <dbReference type="SAM" id="MobiDB-lite"/>
    </source>
</evidence>
<dbReference type="EMBL" id="JAFMYW010000006">
    <property type="protein sequence ID" value="MBO0950871.1"/>
    <property type="molecule type" value="Genomic_DNA"/>
</dbReference>
<reference evidence="6 7" key="1">
    <citation type="submission" date="2021-03" db="EMBL/GenBank/DDBJ databases">
        <title>Fibrella sp. HMF5405 genome sequencing and assembly.</title>
        <authorList>
            <person name="Kang H."/>
            <person name="Kim H."/>
            <person name="Bae S."/>
            <person name="Joh K."/>
        </authorList>
    </citation>
    <scope>NUCLEOTIDE SEQUENCE [LARGE SCALE GENOMIC DNA]</scope>
    <source>
        <strain evidence="6 7">HMF5405</strain>
    </source>
</reference>
<dbReference type="InterPro" id="IPR024361">
    <property type="entry name" value="BACON"/>
</dbReference>
<evidence type="ECO:0000313" key="7">
    <source>
        <dbReference type="Proteomes" id="UP000664628"/>
    </source>
</evidence>